<evidence type="ECO:0000313" key="1">
    <source>
        <dbReference type="EMBL" id="PLT43821.1"/>
    </source>
</evidence>
<proteinExistence type="predicted"/>
<name>A0A2N5N0F4_9BACL</name>
<accession>A0A2N5N0F4</accession>
<dbReference type="RefSeq" id="WP_304363383.1">
    <property type="nucleotide sequence ID" value="NZ_BIMM01000006.1"/>
</dbReference>
<gene>
    <name evidence="1" type="ORF">B8V81_2252</name>
</gene>
<evidence type="ECO:0000313" key="2">
    <source>
        <dbReference type="Proteomes" id="UP000234789"/>
    </source>
</evidence>
<keyword evidence="2" id="KW-1185">Reference proteome</keyword>
<sequence>MKNLSLQLEELEAVSAPDWKDVAVGIGIGIGIGAIAFT</sequence>
<organism evidence="1 2">
    <name type="scientific">Paenibacillus pasadenensis</name>
    <dbReference type="NCBI Taxonomy" id="217090"/>
    <lineage>
        <taxon>Bacteria</taxon>
        <taxon>Bacillati</taxon>
        <taxon>Bacillota</taxon>
        <taxon>Bacilli</taxon>
        <taxon>Bacillales</taxon>
        <taxon>Paenibacillaceae</taxon>
        <taxon>Paenibacillus</taxon>
    </lineage>
</organism>
<comment type="caution">
    <text evidence="1">The sequence shown here is derived from an EMBL/GenBank/DDBJ whole genome shotgun (WGS) entry which is preliminary data.</text>
</comment>
<dbReference type="AlphaFoldDB" id="A0A2N5N0F4"/>
<protein>
    <submittedName>
        <fullName evidence="1">Uncharacterized protein</fullName>
    </submittedName>
</protein>
<reference evidence="1 2" key="1">
    <citation type="submission" date="2017-05" db="EMBL/GenBank/DDBJ databases">
        <title>Functional genome analysis of Paenibacillus pasadenensis strain R16: insights on endophytic life style and antifungal activity.</title>
        <authorList>
            <person name="Passera A."/>
            <person name="Marcolungo L."/>
            <person name="Casati P."/>
            <person name="Brasca M."/>
            <person name="Quaglino F."/>
            <person name="Delledonne M."/>
        </authorList>
    </citation>
    <scope>NUCLEOTIDE SEQUENCE [LARGE SCALE GENOMIC DNA]</scope>
    <source>
        <strain evidence="1 2">R16</strain>
    </source>
</reference>
<dbReference type="EMBL" id="NFEZ01000004">
    <property type="protein sequence ID" value="PLT43821.1"/>
    <property type="molecule type" value="Genomic_DNA"/>
</dbReference>
<dbReference type="Proteomes" id="UP000234789">
    <property type="component" value="Unassembled WGS sequence"/>
</dbReference>
<dbReference type="NCBIfam" id="NF041808">
    <property type="entry name" value="daptide_123"/>
    <property type="match status" value="1"/>
</dbReference>